<dbReference type="Proteomes" id="UP000799754">
    <property type="component" value="Unassembled WGS sequence"/>
</dbReference>
<comment type="caution">
    <text evidence="1">The sequence shown here is derived from an EMBL/GenBank/DDBJ whole genome shotgun (WGS) entry which is preliminary data.</text>
</comment>
<reference evidence="1" key="1">
    <citation type="journal article" date="2020" name="Stud. Mycol.">
        <title>101 Dothideomycetes genomes: a test case for predicting lifestyles and emergence of pathogens.</title>
        <authorList>
            <person name="Haridas S."/>
            <person name="Albert R."/>
            <person name="Binder M."/>
            <person name="Bloem J."/>
            <person name="Labutti K."/>
            <person name="Salamov A."/>
            <person name="Andreopoulos B."/>
            <person name="Baker S."/>
            <person name="Barry K."/>
            <person name="Bills G."/>
            <person name="Bluhm B."/>
            <person name="Cannon C."/>
            <person name="Castanera R."/>
            <person name="Culley D."/>
            <person name="Daum C."/>
            <person name="Ezra D."/>
            <person name="Gonzalez J."/>
            <person name="Henrissat B."/>
            <person name="Kuo A."/>
            <person name="Liang C."/>
            <person name="Lipzen A."/>
            <person name="Lutzoni F."/>
            <person name="Magnuson J."/>
            <person name="Mondo S."/>
            <person name="Nolan M."/>
            <person name="Ohm R."/>
            <person name="Pangilinan J."/>
            <person name="Park H.-J."/>
            <person name="Ramirez L."/>
            <person name="Alfaro M."/>
            <person name="Sun H."/>
            <person name="Tritt A."/>
            <person name="Yoshinaga Y."/>
            <person name="Zwiers L.-H."/>
            <person name="Turgeon B."/>
            <person name="Goodwin S."/>
            <person name="Spatafora J."/>
            <person name="Crous P."/>
            <person name="Grigoriev I."/>
        </authorList>
    </citation>
    <scope>NUCLEOTIDE SEQUENCE</scope>
    <source>
        <strain evidence="1">CBS 525.71</strain>
    </source>
</reference>
<protein>
    <submittedName>
        <fullName evidence="1">Uncharacterized protein</fullName>
    </submittedName>
</protein>
<accession>A0ACB6RGQ8</accession>
<name>A0ACB6RGQ8_9PLEO</name>
<gene>
    <name evidence="1" type="ORF">BU25DRAFT_254074</name>
</gene>
<evidence type="ECO:0000313" key="1">
    <source>
        <dbReference type="EMBL" id="KAF2621071.1"/>
    </source>
</evidence>
<keyword evidence="2" id="KW-1185">Reference proteome</keyword>
<dbReference type="EMBL" id="MU006767">
    <property type="protein sequence ID" value="KAF2621071.1"/>
    <property type="molecule type" value="Genomic_DNA"/>
</dbReference>
<sequence>MSQSMEPRSMDSYHTIEEITEMWRQLNRERSEWTLQQHEEWHTFLFYQCLARDRRYKRKTLSEYLPDTSWIFPGLFIGFLELLDNYEPISRYAVYSKEYIYEFICPDCSIRGIALIMMGALFGLVCLVHSSAVLLLAIWKHKRWLPFALALFWTTGYLLDEVQQLYKAWSG</sequence>
<evidence type="ECO:0000313" key="2">
    <source>
        <dbReference type="Proteomes" id="UP000799754"/>
    </source>
</evidence>
<organism evidence="1 2">
    <name type="scientific">Macroventuria anomochaeta</name>
    <dbReference type="NCBI Taxonomy" id="301207"/>
    <lineage>
        <taxon>Eukaryota</taxon>
        <taxon>Fungi</taxon>
        <taxon>Dikarya</taxon>
        <taxon>Ascomycota</taxon>
        <taxon>Pezizomycotina</taxon>
        <taxon>Dothideomycetes</taxon>
        <taxon>Pleosporomycetidae</taxon>
        <taxon>Pleosporales</taxon>
        <taxon>Pleosporineae</taxon>
        <taxon>Didymellaceae</taxon>
        <taxon>Macroventuria</taxon>
    </lineage>
</organism>
<proteinExistence type="predicted"/>